<dbReference type="SMART" id="SM00829">
    <property type="entry name" value="PKS_ER"/>
    <property type="match status" value="1"/>
</dbReference>
<dbReference type="Pfam" id="PF02502">
    <property type="entry name" value="LacAB_rpiB"/>
    <property type="match status" value="1"/>
</dbReference>
<dbReference type="SUPFAM" id="SSF50129">
    <property type="entry name" value="GroES-like"/>
    <property type="match status" value="1"/>
</dbReference>
<dbReference type="Gene3D" id="3.40.50.720">
    <property type="entry name" value="NAD(P)-binding Rossmann-like Domain"/>
    <property type="match status" value="1"/>
</dbReference>
<dbReference type="SUPFAM" id="SSF51735">
    <property type="entry name" value="NAD(P)-binding Rossmann-fold domains"/>
    <property type="match status" value="1"/>
</dbReference>
<dbReference type="Gene3D" id="3.90.180.10">
    <property type="entry name" value="Medium-chain alcohol dehydrogenases, catalytic domain"/>
    <property type="match status" value="1"/>
</dbReference>
<dbReference type="AlphaFoldDB" id="A0A417XUP3"/>
<comment type="caution">
    <text evidence="4">The sequence shown here is derived from an EMBL/GenBank/DDBJ whole genome shotgun (WGS) entry which is preliminary data.</text>
</comment>
<feature type="domain" description="Enoyl reductase (ER)" evidence="3">
    <location>
        <begin position="189"/>
        <end position="484"/>
    </location>
</feature>
<evidence type="ECO:0000313" key="5">
    <source>
        <dbReference type="Proteomes" id="UP000283644"/>
    </source>
</evidence>
<dbReference type="EMBL" id="QXGH01000036">
    <property type="protein sequence ID" value="RHW24073.1"/>
    <property type="molecule type" value="Genomic_DNA"/>
</dbReference>
<evidence type="ECO:0000256" key="2">
    <source>
        <dbReference type="ARBA" id="ARBA00022857"/>
    </source>
</evidence>
<sequence>MRVHLAYDHATFALGSELATALQGRDDVSVIAHAPDFIDEGDDYPAFTLNAARAVVADQDRGTDALGILLGSSPVGVAIAANKVEGVRAVLGHDPALLRSARRIDDCNAVVIDHRCDGVDAAAALIAVESLMTQRFDKNPDDVRRIVQVMEFETSGTIAGWQVGYTEAVLDSARTTAGTTRALLYRACGDPSVLAVEPVPAPHPGPGQVRVAVKAVGLNPIDVKFRSGLYPPQDEAFPRGTAQDFAGTVDEVGPDAHYTDGRPCTVGDRVLGWTDSQGAAASDLVVPATNLARKPDNLSWDVAGALQTAALTAQASIDVLGIGEHDVVLVSAAGGGVGLLYSQLALASGAVVIGTAGNDNLEFLSSLGIIAVPYGPGLADRVKAVSPEPLTAVQDNHGREAVLAGLELGVPPERIVAIADHAAVAELGLSSPGRYLRSAATLERIANAAAAGKLGIPVQTFPFEQAREAYERLETGHGRGKIALRV</sequence>
<dbReference type="Gene3D" id="3.40.1400.10">
    <property type="entry name" value="Sugar-phosphate isomerase, RpiB/LacA/LacB"/>
    <property type="match status" value="1"/>
</dbReference>
<reference evidence="4 5" key="1">
    <citation type="submission" date="2018-09" db="EMBL/GenBank/DDBJ databases">
        <title>Genome sequencing of Nocardioides immobilis CCTCC AB 2017083 for comparison to Nocardioides silvaticus.</title>
        <authorList>
            <person name="Li C."/>
            <person name="Wang G."/>
        </authorList>
    </citation>
    <scope>NUCLEOTIDE SEQUENCE [LARGE SCALE GENOMIC DNA]</scope>
    <source>
        <strain evidence="4 5">CCTCC AB 2017083</strain>
    </source>
</reference>
<protein>
    <recommendedName>
        <fullName evidence="3">Enoyl reductase (ER) domain-containing protein</fullName>
    </recommendedName>
</protein>
<dbReference type="InterPro" id="IPR020843">
    <property type="entry name" value="ER"/>
</dbReference>
<dbReference type="OrthoDB" id="9801186at2"/>
<evidence type="ECO:0000256" key="1">
    <source>
        <dbReference type="ARBA" id="ARBA00008754"/>
    </source>
</evidence>
<dbReference type="InterPro" id="IPR003500">
    <property type="entry name" value="RpiB_LacA_LacB"/>
</dbReference>
<keyword evidence="2" id="KW-0521">NADP</keyword>
<dbReference type="InterPro" id="IPR036569">
    <property type="entry name" value="RpiB_LacA_LacB_sf"/>
</dbReference>
<evidence type="ECO:0000259" key="3">
    <source>
        <dbReference type="SMART" id="SM00829"/>
    </source>
</evidence>
<dbReference type="SUPFAM" id="SSF89623">
    <property type="entry name" value="Ribose/Galactose isomerase RpiB/AlsB"/>
    <property type="match status" value="1"/>
</dbReference>
<dbReference type="GO" id="GO:0005975">
    <property type="term" value="P:carbohydrate metabolic process"/>
    <property type="evidence" value="ECO:0007669"/>
    <property type="project" value="InterPro"/>
</dbReference>
<dbReference type="GO" id="GO:0016491">
    <property type="term" value="F:oxidoreductase activity"/>
    <property type="evidence" value="ECO:0007669"/>
    <property type="project" value="InterPro"/>
</dbReference>
<dbReference type="Pfam" id="PF13602">
    <property type="entry name" value="ADH_zinc_N_2"/>
    <property type="match status" value="1"/>
</dbReference>
<dbReference type="InterPro" id="IPR011032">
    <property type="entry name" value="GroES-like_sf"/>
</dbReference>
<evidence type="ECO:0000313" key="4">
    <source>
        <dbReference type="EMBL" id="RHW24073.1"/>
    </source>
</evidence>
<dbReference type="PANTHER" id="PTHR44154:SF1">
    <property type="entry name" value="QUINONE OXIDOREDUCTASE"/>
    <property type="match status" value="1"/>
</dbReference>
<dbReference type="InterPro" id="IPR013154">
    <property type="entry name" value="ADH-like_N"/>
</dbReference>
<comment type="similarity">
    <text evidence="1">Belongs to the LacAB/RpiB family.</text>
</comment>
<dbReference type="RefSeq" id="WP_118928268.1">
    <property type="nucleotide sequence ID" value="NZ_QXGH01000036.1"/>
</dbReference>
<dbReference type="InterPro" id="IPR051603">
    <property type="entry name" value="Zinc-ADH_QOR/CCCR"/>
</dbReference>
<proteinExistence type="inferred from homology"/>
<dbReference type="Proteomes" id="UP000283644">
    <property type="component" value="Unassembled WGS sequence"/>
</dbReference>
<keyword evidence="5" id="KW-1185">Reference proteome</keyword>
<dbReference type="Pfam" id="PF08240">
    <property type="entry name" value="ADH_N"/>
    <property type="match status" value="1"/>
</dbReference>
<accession>A0A417XUP3</accession>
<dbReference type="InterPro" id="IPR036291">
    <property type="entry name" value="NAD(P)-bd_dom_sf"/>
</dbReference>
<dbReference type="GO" id="GO:0016861">
    <property type="term" value="F:intramolecular oxidoreductase activity, interconverting aldoses and ketoses"/>
    <property type="evidence" value="ECO:0007669"/>
    <property type="project" value="UniProtKB-ARBA"/>
</dbReference>
<organism evidence="4 5">
    <name type="scientific">Nocardioides immobilis</name>
    <dbReference type="NCBI Taxonomy" id="2049295"/>
    <lineage>
        <taxon>Bacteria</taxon>
        <taxon>Bacillati</taxon>
        <taxon>Actinomycetota</taxon>
        <taxon>Actinomycetes</taxon>
        <taxon>Propionibacteriales</taxon>
        <taxon>Nocardioidaceae</taxon>
        <taxon>Nocardioides</taxon>
    </lineage>
</organism>
<gene>
    <name evidence="4" type="ORF">D0Z08_26360</name>
</gene>
<dbReference type="PANTHER" id="PTHR44154">
    <property type="entry name" value="QUINONE OXIDOREDUCTASE"/>
    <property type="match status" value="1"/>
</dbReference>
<dbReference type="CDD" id="cd05289">
    <property type="entry name" value="MDR_like_2"/>
    <property type="match status" value="1"/>
</dbReference>
<name>A0A417XUP3_9ACTN</name>